<feature type="transmembrane region" description="Helical" evidence="10">
    <location>
        <begin position="243"/>
        <end position="265"/>
    </location>
</feature>
<dbReference type="RefSeq" id="XP_066924778.1">
    <property type="nucleotide sequence ID" value="XM_067068677.1"/>
</dbReference>
<sequence length="312" mass="36356">MEIKDILFDIVSPINALLIIILNFVEIFFIWKMKMVQRKRSTVFILNLSISDLILGLTIIISKILTFSTNSFAVKMNVFLRSSFIQVTLMVSVFTNLVLTTERLLAVKYPHLYRRMTKRQRNYTCLAIWVCSFVFAGTRFAFQVRTSQSNAYYQQFIILSTIILASLPWPIISYTIVRRIITQRFFTGKNQLERKASTFNDGQRFLTLCLRSFFIFVLCWIPYACFGYFIFFKRPQQDINLFAIQYTVHLLAFVNSVLNPILYLYTYNIGQSIKRHFVGQKEAKLRSSVIINPRASTEMNELSSPTSSNSTN</sequence>
<dbReference type="GO" id="GO:0005886">
    <property type="term" value="C:plasma membrane"/>
    <property type="evidence" value="ECO:0007669"/>
    <property type="project" value="UniProtKB-SubCell"/>
</dbReference>
<dbReference type="Pfam" id="PF00001">
    <property type="entry name" value="7tm_1"/>
    <property type="match status" value="1"/>
</dbReference>
<evidence type="ECO:0000256" key="4">
    <source>
        <dbReference type="ARBA" id="ARBA00022989"/>
    </source>
</evidence>
<keyword evidence="5" id="KW-0297">G-protein coupled receptor</keyword>
<keyword evidence="2" id="KW-1003">Cell membrane</keyword>
<evidence type="ECO:0000313" key="12">
    <source>
        <dbReference type="EnsemblMetazoa" id="CLYHEMP023466.1"/>
    </source>
</evidence>
<evidence type="ECO:0000256" key="5">
    <source>
        <dbReference type="ARBA" id="ARBA00023040"/>
    </source>
</evidence>
<keyword evidence="7" id="KW-0675">Receptor</keyword>
<proteinExistence type="predicted"/>
<keyword evidence="9" id="KW-0807">Transducer</keyword>
<dbReference type="PANTHER" id="PTHR24246:SF27">
    <property type="entry name" value="ADENOSINE RECEPTOR, ISOFORM A"/>
    <property type="match status" value="1"/>
</dbReference>
<organism evidence="12 13">
    <name type="scientific">Clytia hemisphaerica</name>
    <dbReference type="NCBI Taxonomy" id="252671"/>
    <lineage>
        <taxon>Eukaryota</taxon>
        <taxon>Metazoa</taxon>
        <taxon>Cnidaria</taxon>
        <taxon>Hydrozoa</taxon>
        <taxon>Hydroidolina</taxon>
        <taxon>Leptothecata</taxon>
        <taxon>Obeliida</taxon>
        <taxon>Clytiidae</taxon>
        <taxon>Clytia</taxon>
    </lineage>
</organism>
<dbReference type="EnsemblMetazoa" id="CLYHEMT023466.1">
    <property type="protein sequence ID" value="CLYHEMP023466.1"/>
    <property type="gene ID" value="CLYHEMG023466"/>
</dbReference>
<feature type="transmembrane region" description="Helical" evidence="10">
    <location>
        <begin position="84"/>
        <end position="105"/>
    </location>
</feature>
<feature type="transmembrane region" description="Helical" evidence="10">
    <location>
        <begin position="213"/>
        <end position="231"/>
    </location>
</feature>
<dbReference type="InterPro" id="IPR000276">
    <property type="entry name" value="GPCR_Rhodpsn"/>
</dbReference>
<keyword evidence="3 10" id="KW-0812">Transmembrane</keyword>
<keyword evidence="4 10" id="KW-1133">Transmembrane helix</keyword>
<feature type="transmembrane region" description="Helical" evidence="10">
    <location>
        <begin position="126"/>
        <end position="144"/>
    </location>
</feature>
<dbReference type="GeneID" id="136812195"/>
<dbReference type="Proteomes" id="UP000594262">
    <property type="component" value="Unplaced"/>
</dbReference>
<evidence type="ECO:0000256" key="10">
    <source>
        <dbReference type="SAM" id="Phobius"/>
    </source>
</evidence>
<evidence type="ECO:0000313" key="13">
    <source>
        <dbReference type="Proteomes" id="UP000594262"/>
    </source>
</evidence>
<evidence type="ECO:0000256" key="1">
    <source>
        <dbReference type="ARBA" id="ARBA00004651"/>
    </source>
</evidence>
<evidence type="ECO:0000256" key="9">
    <source>
        <dbReference type="ARBA" id="ARBA00023224"/>
    </source>
</evidence>
<dbReference type="InterPro" id="IPR017452">
    <property type="entry name" value="GPCR_Rhodpsn_7TM"/>
</dbReference>
<dbReference type="SUPFAM" id="SSF81321">
    <property type="entry name" value="Family A G protein-coupled receptor-like"/>
    <property type="match status" value="1"/>
</dbReference>
<dbReference type="PANTHER" id="PTHR24246">
    <property type="entry name" value="OLFACTORY RECEPTOR AND ADENOSINE RECEPTOR"/>
    <property type="match status" value="1"/>
</dbReference>
<evidence type="ECO:0000256" key="6">
    <source>
        <dbReference type="ARBA" id="ARBA00023136"/>
    </source>
</evidence>
<keyword evidence="13" id="KW-1185">Reference proteome</keyword>
<dbReference type="OrthoDB" id="5964873at2759"/>
<dbReference type="Gene3D" id="1.20.1070.10">
    <property type="entry name" value="Rhodopsin 7-helix transmembrane proteins"/>
    <property type="match status" value="1"/>
</dbReference>
<evidence type="ECO:0000256" key="3">
    <source>
        <dbReference type="ARBA" id="ARBA00022692"/>
    </source>
</evidence>
<dbReference type="PROSITE" id="PS50262">
    <property type="entry name" value="G_PROTEIN_RECEP_F1_2"/>
    <property type="match status" value="1"/>
</dbReference>
<dbReference type="AlphaFoldDB" id="A0A7M6DQW4"/>
<feature type="domain" description="G-protein coupled receptors family 1 profile" evidence="11">
    <location>
        <begin position="22"/>
        <end position="263"/>
    </location>
</feature>
<name>A0A7M6DQW4_9CNID</name>
<keyword evidence="6 10" id="KW-0472">Membrane</keyword>
<dbReference type="GO" id="GO:0004930">
    <property type="term" value="F:G protein-coupled receptor activity"/>
    <property type="evidence" value="ECO:0007669"/>
    <property type="project" value="UniProtKB-KW"/>
</dbReference>
<protein>
    <recommendedName>
        <fullName evidence="11">G-protein coupled receptors family 1 profile domain-containing protein</fullName>
    </recommendedName>
</protein>
<accession>A0A7M6DQW4</accession>
<keyword evidence="8" id="KW-0325">Glycoprotein</keyword>
<evidence type="ECO:0000259" key="11">
    <source>
        <dbReference type="PROSITE" id="PS50262"/>
    </source>
</evidence>
<evidence type="ECO:0000256" key="7">
    <source>
        <dbReference type="ARBA" id="ARBA00023170"/>
    </source>
</evidence>
<evidence type="ECO:0000256" key="8">
    <source>
        <dbReference type="ARBA" id="ARBA00023180"/>
    </source>
</evidence>
<evidence type="ECO:0000256" key="2">
    <source>
        <dbReference type="ARBA" id="ARBA00022475"/>
    </source>
</evidence>
<dbReference type="PRINTS" id="PR00237">
    <property type="entry name" value="GPCRRHODOPSN"/>
</dbReference>
<reference evidence="12" key="1">
    <citation type="submission" date="2021-01" db="UniProtKB">
        <authorList>
            <consortium name="EnsemblMetazoa"/>
        </authorList>
    </citation>
    <scope>IDENTIFICATION</scope>
</reference>
<feature type="transmembrane region" description="Helical" evidence="10">
    <location>
        <begin position="6"/>
        <end position="31"/>
    </location>
</feature>
<feature type="transmembrane region" description="Helical" evidence="10">
    <location>
        <begin position="43"/>
        <end position="64"/>
    </location>
</feature>
<feature type="transmembrane region" description="Helical" evidence="10">
    <location>
        <begin position="156"/>
        <end position="177"/>
    </location>
</feature>
<comment type="subcellular location">
    <subcellularLocation>
        <location evidence="1">Cell membrane</location>
        <topology evidence="1">Multi-pass membrane protein</topology>
    </subcellularLocation>
</comment>
<dbReference type="CDD" id="cd00637">
    <property type="entry name" value="7tm_classA_rhodopsin-like"/>
    <property type="match status" value="1"/>
</dbReference>